<gene>
    <name evidence="1" type="ORF">ACFPK2_08135</name>
</gene>
<proteinExistence type="predicted"/>
<sequence>MTRPTPAAREEAERVLAILKRHIKVDATGIAPAVASHYLTGFDEAAEEIVALLRPSPSEAGGVEADEAPITLAARAIAKRRDAWKAGERVAPDYLKDASAAVHAYLAALKSTPSAPAAAPVEDGGEWPKDHETGLNDLSLGTLLRETRKDALWPSPAGGAVREAAIGLLTELDDYCSGERSYDRRLNEARRLLEAALSSPATPEPALAGGEAYAIKSLMKAVQRAENGAGTLPAKEAVKLRPSDWHAVCDRARKLAALSPAPAPDQKGMGE</sequence>
<keyword evidence="2" id="KW-1185">Reference proteome</keyword>
<protein>
    <submittedName>
        <fullName evidence="1">Uncharacterized protein</fullName>
    </submittedName>
</protein>
<dbReference type="EMBL" id="JBHSLI010000002">
    <property type="protein sequence ID" value="MFC5292959.1"/>
    <property type="molecule type" value="Genomic_DNA"/>
</dbReference>
<dbReference type="RefSeq" id="WP_260348041.1">
    <property type="nucleotide sequence ID" value="NZ_JAOAOS010000002.1"/>
</dbReference>
<accession>A0ABW0F0P6</accession>
<dbReference type="Proteomes" id="UP001595976">
    <property type="component" value="Unassembled WGS sequence"/>
</dbReference>
<reference evidence="2" key="1">
    <citation type="journal article" date="2019" name="Int. J. Syst. Evol. Microbiol.">
        <title>The Global Catalogue of Microorganisms (GCM) 10K type strain sequencing project: providing services to taxonomists for standard genome sequencing and annotation.</title>
        <authorList>
            <consortium name="The Broad Institute Genomics Platform"/>
            <consortium name="The Broad Institute Genome Sequencing Center for Infectious Disease"/>
            <person name="Wu L."/>
            <person name="Ma J."/>
        </authorList>
    </citation>
    <scope>NUCLEOTIDE SEQUENCE [LARGE SCALE GENOMIC DNA]</scope>
    <source>
        <strain evidence="2">CGMCC 1.15643</strain>
    </source>
</reference>
<organism evidence="1 2">
    <name type="scientific">Bosea minatitlanensis</name>
    <dbReference type="NCBI Taxonomy" id="128782"/>
    <lineage>
        <taxon>Bacteria</taxon>
        <taxon>Pseudomonadati</taxon>
        <taxon>Pseudomonadota</taxon>
        <taxon>Alphaproteobacteria</taxon>
        <taxon>Hyphomicrobiales</taxon>
        <taxon>Boseaceae</taxon>
        <taxon>Bosea</taxon>
    </lineage>
</organism>
<comment type="caution">
    <text evidence="1">The sequence shown here is derived from an EMBL/GenBank/DDBJ whole genome shotgun (WGS) entry which is preliminary data.</text>
</comment>
<evidence type="ECO:0000313" key="1">
    <source>
        <dbReference type="EMBL" id="MFC5292959.1"/>
    </source>
</evidence>
<evidence type="ECO:0000313" key="2">
    <source>
        <dbReference type="Proteomes" id="UP001595976"/>
    </source>
</evidence>
<name>A0ABW0F0P6_9HYPH</name>